<dbReference type="AlphaFoldDB" id="A0A8X6PUI9"/>
<evidence type="ECO:0000313" key="1">
    <source>
        <dbReference type="EMBL" id="GFT86200.1"/>
    </source>
</evidence>
<evidence type="ECO:0000313" key="2">
    <source>
        <dbReference type="Proteomes" id="UP000887013"/>
    </source>
</evidence>
<gene>
    <name evidence="1" type="primary">AVEN_16867_1</name>
    <name evidence="1" type="ORF">NPIL_570681</name>
</gene>
<name>A0A8X6PUI9_NEPPI</name>
<feature type="non-terminal residue" evidence="1">
    <location>
        <position position="84"/>
    </location>
</feature>
<reference evidence="1" key="1">
    <citation type="submission" date="2020-08" db="EMBL/GenBank/DDBJ databases">
        <title>Multicomponent nature underlies the extraordinary mechanical properties of spider dragline silk.</title>
        <authorList>
            <person name="Kono N."/>
            <person name="Nakamura H."/>
            <person name="Mori M."/>
            <person name="Yoshida Y."/>
            <person name="Ohtoshi R."/>
            <person name="Malay A.D."/>
            <person name="Moran D.A.P."/>
            <person name="Tomita M."/>
            <person name="Numata K."/>
            <person name="Arakawa K."/>
        </authorList>
    </citation>
    <scope>NUCLEOTIDE SEQUENCE</scope>
</reference>
<accession>A0A8X6PUI9</accession>
<dbReference type="OrthoDB" id="7444419at2759"/>
<dbReference type="EMBL" id="BMAW01073076">
    <property type="protein sequence ID" value="GFT86200.1"/>
    <property type="molecule type" value="Genomic_DNA"/>
</dbReference>
<keyword evidence="2" id="KW-1185">Reference proteome</keyword>
<protein>
    <submittedName>
        <fullName evidence="1">Uncharacterized protein</fullName>
    </submittedName>
</protein>
<sequence>METLNRSKSTLKGKISRIETFIKSSNEETESVETKVKLKIVIVLQRNIEELRNNYYSIPNVKDTELASIDEELNLLEERLEKLE</sequence>
<dbReference type="Proteomes" id="UP000887013">
    <property type="component" value="Unassembled WGS sequence"/>
</dbReference>
<proteinExistence type="predicted"/>
<comment type="caution">
    <text evidence="1">The sequence shown here is derived from an EMBL/GenBank/DDBJ whole genome shotgun (WGS) entry which is preliminary data.</text>
</comment>
<organism evidence="1 2">
    <name type="scientific">Nephila pilipes</name>
    <name type="common">Giant wood spider</name>
    <name type="synonym">Nephila maculata</name>
    <dbReference type="NCBI Taxonomy" id="299642"/>
    <lineage>
        <taxon>Eukaryota</taxon>
        <taxon>Metazoa</taxon>
        <taxon>Ecdysozoa</taxon>
        <taxon>Arthropoda</taxon>
        <taxon>Chelicerata</taxon>
        <taxon>Arachnida</taxon>
        <taxon>Araneae</taxon>
        <taxon>Araneomorphae</taxon>
        <taxon>Entelegynae</taxon>
        <taxon>Araneoidea</taxon>
        <taxon>Nephilidae</taxon>
        <taxon>Nephila</taxon>
    </lineage>
</organism>